<comment type="caution">
    <text evidence="3">The sequence shown here is derived from an EMBL/GenBank/DDBJ whole genome shotgun (WGS) entry which is preliminary data.</text>
</comment>
<dbReference type="Pfam" id="PF01553">
    <property type="entry name" value="Acyltransferase"/>
    <property type="match status" value="1"/>
</dbReference>
<sequence length="376" mass="42332">MLPPKLVRRLVVAPLVIVLALTLLLLSPLLLLLSLLLPSRYGRRRTMRLVWFAVVWALMEAMALLACLGMWVSSGFGGRIRSTLYQERHYALMGWFLARIFAIATKVFDLRVEIDEPEHTPDELRARLARPVIVLSRHAGPGDSFLLVHHLLNLYQRRPRIVMKAALQLDPSIDVVINRLPHAFVRPRHAGVAPNVDEDAGAGADSGHVRESAVLGEIRRLAAGLGTDGALVIFPEGGNFTRTRWKLGIQRLEQRRRYADAWRARRMTNLLPPRSGGVTAALTAAPDADVIFVAHTGLDDLVTVADVWRGLPMETVIRARWWRVVATDVPRTHEALVPWLFDWWERIDAWIAHQRVTRSDGDLPQDPVETRDSEPA</sequence>
<evidence type="ECO:0000313" key="3">
    <source>
        <dbReference type="EMBL" id="GAA1820692.1"/>
    </source>
</evidence>
<dbReference type="PANTHER" id="PTHR10983:SF16">
    <property type="entry name" value="LYSOCARDIOLIPIN ACYLTRANSFERASE 1"/>
    <property type="match status" value="1"/>
</dbReference>
<accession>A0ABP4YJX2</accession>
<keyword evidence="4" id="KW-1185">Reference proteome</keyword>
<evidence type="ECO:0000256" key="1">
    <source>
        <dbReference type="SAM" id="Phobius"/>
    </source>
</evidence>
<protein>
    <recommendedName>
        <fullName evidence="2">Phospholipid/glycerol acyltransferase domain-containing protein</fullName>
    </recommendedName>
</protein>
<reference evidence="4" key="1">
    <citation type="journal article" date="2019" name="Int. J. Syst. Evol. Microbiol.">
        <title>The Global Catalogue of Microorganisms (GCM) 10K type strain sequencing project: providing services to taxonomists for standard genome sequencing and annotation.</title>
        <authorList>
            <consortium name="The Broad Institute Genomics Platform"/>
            <consortium name="The Broad Institute Genome Sequencing Center for Infectious Disease"/>
            <person name="Wu L."/>
            <person name="Ma J."/>
        </authorList>
    </citation>
    <scope>NUCLEOTIDE SEQUENCE [LARGE SCALE GENOMIC DNA]</scope>
    <source>
        <strain evidence="4">JCM 13250</strain>
    </source>
</reference>
<dbReference type="Proteomes" id="UP001500218">
    <property type="component" value="Unassembled WGS sequence"/>
</dbReference>
<dbReference type="InterPro" id="IPR002123">
    <property type="entry name" value="Plipid/glycerol_acylTrfase"/>
</dbReference>
<keyword evidence="1" id="KW-0472">Membrane</keyword>
<evidence type="ECO:0000259" key="2">
    <source>
        <dbReference type="SMART" id="SM00563"/>
    </source>
</evidence>
<dbReference type="SMART" id="SM00563">
    <property type="entry name" value="PlsC"/>
    <property type="match status" value="1"/>
</dbReference>
<feature type="transmembrane region" description="Helical" evidence="1">
    <location>
        <begin position="12"/>
        <end position="37"/>
    </location>
</feature>
<keyword evidence="1" id="KW-0812">Transmembrane</keyword>
<dbReference type="EMBL" id="BAAALT010000175">
    <property type="protein sequence ID" value="GAA1820692.1"/>
    <property type="molecule type" value="Genomic_DNA"/>
</dbReference>
<feature type="transmembrane region" description="Helical" evidence="1">
    <location>
        <begin position="49"/>
        <end position="72"/>
    </location>
</feature>
<dbReference type="RefSeq" id="WP_344136119.1">
    <property type="nucleotide sequence ID" value="NZ_BAAALT010000175.1"/>
</dbReference>
<evidence type="ECO:0000313" key="4">
    <source>
        <dbReference type="Proteomes" id="UP001500218"/>
    </source>
</evidence>
<proteinExistence type="predicted"/>
<keyword evidence="1" id="KW-1133">Transmembrane helix</keyword>
<dbReference type="PANTHER" id="PTHR10983">
    <property type="entry name" value="1-ACYLGLYCEROL-3-PHOSPHATE ACYLTRANSFERASE-RELATED"/>
    <property type="match status" value="1"/>
</dbReference>
<organism evidence="3 4">
    <name type="scientific">Luedemannella flava</name>
    <dbReference type="NCBI Taxonomy" id="349316"/>
    <lineage>
        <taxon>Bacteria</taxon>
        <taxon>Bacillati</taxon>
        <taxon>Actinomycetota</taxon>
        <taxon>Actinomycetes</taxon>
        <taxon>Micromonosporales</taxon>
        <taxon>Micromonosporaceae</taxon>
        <taxon>Luedemannella</taxon>
    </lineage>
</organism>
<gene>
    <name evidence="3" type="ORF">GCM10009682_46150</name>
</gene>
<feature type="domain" description="Phospholipid/glycerol acyltransferase" evidence="2">
    <location>
        <begin position="132"/>
        <end position="298"/>
    </location>
</feature>
<name>A0ABP4YJX2_9ACTN</name>